<reference evidence="3 4" key="1">
    <citation type="submission" date="2010-05" db="EMBL/GenBank/DDBJ databases">
        <title>The Genome Sequence of Thecamonas trahens ATCC 50062.</title>
        <authorList>
            <consortium name="The Broad Institute Genome Sequencing Platform"/>
            <person name="Russ C."/>
            <person name="Cuomo C."/>
            <person name="Shea T."/>
            <person name="Young S.K."/>
            <person name="Zeng Q."/>
            <person name="Koehrsen M."/>
            <person name="Haas B."/>
            <person name="Borodovsky M."/>
            <person name="Guigo R."/>
            <person name="Alvarado L."/>
            <person name="Berlin A."/>
            <person name="Bochicchio J."/>
            <person name="Borenstein D."/>
            <person name="Chapman S."/>
            <person name="Chen Z."/>
            <person name="Freedman E."/>
            <person name="Gellesch M."/>
            <person name="Goldberg J."/>
            <person name="Griggs A."/>
            <person name="Gujja S."/>
            <person name="Heilman E."/>
            <person name="Heiman D."/>
            <person name="Hepburn T."/>
            <person name="Howarth C."/>
            <person name="Jen D."/>
            <person name="Larson L."/>
            <person name="Mehta T."/>
            <person name="Park D."/>
            <person name="Pearson M."/>
            <person name="Roberts A."/>
            <person name="Saif S."/>
            <person name="Shenoy N."/>
            <person name="Sisk P."/>
            <person name="Stolte C."/>
            <person name="Sykes S."/>
            <person name="Thomson T."/>
            <person name="Walk T."/>
            <person name="White J."/>
            <person name="Yandava C."/>
            <person name="Burger G."/>
            <person name="Gray M.W."/>
            <person name="Holland P.W.H."/>
            <person name="King N."/>
            <person name="Lang F.B.F."/>
            <person name="Roger A.J."/>
            <person name="Ruiz-Trillo I."/>
            <person name="Lander E."/>
            <person name="Nusbaum C."/>
        </authorList>
    </citation>
    <scope>NUCLEOTIDE SEQUENCE [LARGE SCALE GENOMIC DNA]</scope>
    <source>
        <strain evidence="3 4">ATCC 50062</strain>
    </source>
</reference>
<feature type="compositionally biased region" description="Low complexity" evidence="1">
    <location>
        <begin position="70"/>
        <end position="79"/>
    </location>
</feature>
<dbReference type="Proteomes" id="UP000054408">
    <property type="component" value="Unassembled WGS sequence"/>
</dbReference>
<dbReference type="RefSeq" id="XP_013763182.1">
    <property type="nucleotide sequence ID" value="XM_013907728.1"/>
</dbReference>
<dbReference type="GO" id="GO:0005524">
    <property type="term" value="F:ATP binding"/>
    <property type="evidence" value="ECO:0007669"/>
    <property type="project" value="InterPro"/>
</dbReference>
<evidence type="ECO:0000256" key="1">
    <source>
        <dbReference type="SAM" id="MobiDB-lite"/>
    </source>
</evidence>
<dbReference type="Gene3D" id="1.10.510.10">
    <property type="entry name" value="Transferase(Phosphotransferase) domain 1"/>
    <property type="match status" value="1"/>
</dbReference>
<evidence type="ECO:0000259" key="2">
    <source>
        <dbReference type="PROSITE" id="PS50011"/>
    </source>
</evidence>
<evidence type="ECO:0000313" key="4">
    <source>
        <dbReference type="Proteomes" id="UP000054408"/>
    </source>
</evidence>
<dbReference type="OrthoDB" id="339325at2759"/>
<dbReference type="InterPro" id="IPR000719">
    <property type="entry name" value="Prot_kinase_dom"/>
</dbReference>
<gene>
    <name evidence="3" type="ORF">AMSG_11584</name>
</gene>
<dbReference type="PANTHER" id="PTHR44329">
    <property type="entry name" value="SERINE/THREONINE-PROTEIN KINASE TNNI3K-RELATED"/>
    <property type="match status" value="1"/>
</dbReference>
<evidence type="ECO:0000313" key="3">
    <source>
        <dbReference type="EMBL" id="KNC45889.1"/>
    </source>
</evidence>
<dbReference type="PROSITE" id="PS50011">
    <property type="entry name" value="PROTEIN_KINASE_DOM"/>
    <property type="match status" value="1"/>
</dbReference>
<name>A0A0L0D0I2_THETB</name>
<feature type="region of interest" description="Disordered" evidence="1">
    <location>
        <begin position="60"/>
        <end position="95"/>
    </location>
</feature>
<dbReference type="eggNOG" id="KOG0192">
    <property type="taxonomic scope" value="Eukaryota"/>
</dbReference>
<dbReference type="InterPro" id="IPR011009">
    <property type="entry name" value="Kinase-like_dom_sf"/>
</dbReference>
<dbReference type="Pfam" id="PF07714">
    <property type="entry name" value="PK_Tyr_Ser-Thr"/>
    <property type="match status" value="1"/>
</dbReference>
<dbReference type="GO" id="GO:0004674">
    <property type="term" value="F:protein serine/threonine kinase activity"/>
    <property type="evidence" value="ECO:0007669"/>
    <property type="project" value="TreeGrafter"/>
</dbReference>
<organism evidence="3 4">
    <name type="scientific">Thecamonas trahens ATCC 50062</name>
    <dbReference type="NCBI Taxonomy" id="461836"/>
    <lineage>
        <taxon>Eukaryota</taxon>
        <taxon>Apusozoa</taxon>
        <taxon>Apusomonadida</taxon>
        <taxon>Apusomonadidae</taxon>
        <taxon>Thecamonas</taxon>
    </lineage>
</organism>
<dbReference type="InterPro" id="IPR001245">
    <property type="entry name" value="Ser-Thr/Tyr_kinase_cat_dom"/>
</dbReference>
<dbReference type="STRING" id="461836.A0A0L0D0I2"/>
<sequence>MSSSPPYSLAPASSSMCLLQQPAASPAALDLTSVNESSVSRAPLASSFSGHLILLAPTRSGHSDSGEAGGSSSALSLSSQNEVVDERSASRTSELAGTLPTIPILPAQSSVGLAPSSLPWRLSRIDVDALLRTQGEDDISWCSAFGTSHPCVFADEANGSVPVVVKVLAKQQFTDSEQITLATALATAAACTDTSRRLAGPLAICLDPPRVAMVFPRYPAGSLADLLANETPILHPRHPQTLHVIARGLLTSMTRLSTALANFPDACKAHGALSPSNVMLVATAGYVVDTHIIDFGLSDLVDIFGIHRTIPSVGYMSPEQLRGETPTAASDVFIIGSILFELLVGSSPFMGSDPLEIATRISAGVTSSLATSRIPSERLRTLISSCWAVEPADRPTMADVATIVASLGSADFATLNDSGAITASYARIVM</sequence>
<dbReference type="AlphaFoldDB" id="A0A0L0D0I2"/>
<proteinExistence type="predicted"/>
<protein>
    <recommendedName>
        <fullName evidence="2">Protein kinase domain-containing protein</fullName>
    </recommendedName>
</protein>
<dbReference type="EMBL" id="GL349433">
    <property type="protein sequence ID" value="KNC45889.1"/>
    <property type="molecule type" value="Genomic_DNA"/>
</dbReference>
<dbReference type="SUPFAM" id="SSF56112">
    <property type="entry name" value="Protein kinase-like (PK-like)"/>
    <property type="match status" value="1"/>
</dbReference>
<feature type="domain" description="Protein kinase" evidence="2">
    <location>
        <begin position="134"/>
        <end position="407"/>
    </location>
</feature>
<dbReference type="GeneID" id="25569499"/>
<accession>A0A0L0D0I2</accession>
<dbReference type="InterPro" id="IPR051681">
    <property type="entry name" value="Ser/Thr_Kinases-Pseudokinases"/>
</dbReference>
<keyword evidence="4" id="KW-1185">Reference proteome</keyword>